<keyword evidence="8" id="KW-0902">Two-component regulatory system</keyword>
<keyword evidence="6 12" id="KW-0418">Kinase</keyword>
<dbReference type="Gene3D" id="3.30.565.10">
    <property type="entry name" value="Histidine kinase-like ATPase, C-terminal domain"/>
    <property type="match status" value="1"/>
</dbReference>
<evidence type="ECO:0000256" key="1">
    <source>
        <dbReference type="ARBA" id="ARBA00000085"/>
    </source>
</evidence>
<comment type="catalytic activity">
    <reaction evidence="1">
        <text>ATP + protein L-histidine = ADP + protein N-phospho-L-histidine.</text>
        <dbReference type="EC" id="2.7.13.3"/>
    </reaction>
</comment>
<dbReference type="Gene3D" id="3.30.450.40">
    <property type="match status" value="1"/>
</dbReference>
<dbReference type="PRINTS" id="PR00344">
    <property type="entry name" value="BCTRLSENSOR"/>
</dbReference>
<dbReference type="InterPro" id="IPR004358">
    <property type="entry name" value="Sig_transdc_His_kin-like_C"/>
</dbReference>
<dbReference type="GO" id="GO:0006355">
    <property type="term" value="P:regulation of DNA-templated transcription"/>
    <property type="evidence" value="ECO:0007669"/>
    <property type="project" value="InterPro"/>
</dbReference>
<dbReference type="SUPFAM" id="SSF55785">
    <property type="entry name" value="PYP-like sensor domain (PAS domain)"/>
    <property type="match status" value="1"/>
</dbReference>
<dbReference type="InterPro" id="IPR000014">
    <property type="entry name" value="PAS"/>
</dbReference>
<evidence type="ECO:0000256" key="8">
    <source>
        <dbReference type="ARBA" id="ARBA00023012"/>
    </source>
</evidence>
<feature type="domain" description="PAS" evidence="11">
    <location>
        <begin position="554"/>
        <end position="614"/>
    </location>
</feature>
<dbReference type="SUPFAM" id="SSF55781">
    <property type="entry name" value="GAF domain-like"/>
    <property type="match status" value="1"/>
</dbReference>
<dbReference type="AlphaFoldDB" id="A0A7C5RIJ4"/>
<keyword evidence="3" id="KW-0597">Phosphoprotein</keyword>
<keyword evidence="7" id="KW-0067">ATP-binding</keyword>
<keyword evidence="9" id="KW-0175">Coiled coil</keyword>
<dbReference type="Pfam" id="PF01590">
    <property type="entry name" value="GAF"/>
    <property type="match status" value="1"/>
</dbReference>
<dbReference type="InterPro" id="IPR036890">
    <property type="entry name" value="HATPase_C_sf"/>
</dbReference>
<comment type="caution">
    <text evidence="12">The sequence shown here is derived from an EMBL/GenBank/DDBJ whole genome shotgun (WGS) entry which is preliminary data.</text>
</comment>
<dbReference type="InterPro" id="IPR035965">
    <property type="entry name" value="PAS-like_dom_sf"/>
</dbReference>
<dbReference type="InterPro" id="IPR036097">
    <property type="entry name" value="HisK_dim/P_sf"/>
</dbReference>
<evidence type="ECO:0000313" key="12">
    <source>
        <dbReference type="EMBL" id="HGU40699.1"/>
    </source>
</evidence>
<proteinExistence type="predicted"/>
<dbReference type="InterPro" id="IPR029016">
    <property type="entry name" value="GAF-like_dom_sf"/>
</dbReference>
<dbReference type="EMBL" id="DSZY01000028">
    <property type="protein sequence ID" value="HGU40699.1"/>
    <property type="molecule type" value="Genomic_DNA"/>
</dbReference>
<dbReference type="SMART" id="SM00065">
    <property type="entry name" value="GAF"/>
    <property type="match status" value="1"/>
</dbReference>
<evidence type="ECO:0000256" key="7">
    <source>
        <dbReference type="ARBA" id="ARBA00022840"/>
    </source>
</evidence>
<dbReference type="InterPro" id="IPR005467">
    <property type="entry name" value="His_kinase_dom"/>
</dbReference>
<dbReference type="Pfam" id="PF00512">
    <property type="entry name" value="HisKA"/>
    <property type="match status" value="1"/>
</dbReference>
<name>A0A7C5RIJ4_9BACT</name>
<dbReference type="PROSITE" id="PS50109">
    <property type="entry name" value="HIS_KIN"/>
    <property type="match status" value="1"/>
</dbReference>
<dbReference type="InterPro" id="IPR013767">
    <property type="entry name" value="PAS_fold"/>
</dbReference>
<dbReference type="SMART" id="SM00388">
    <property type="entry name" value="HisKA"/>
    <property type="match status" value="1"/>
</dbReference>
<evidence type="ECO:0000256" key="4">
    <source>
        <dbReference type="ARBA" id="ARBA00022679"/>
    </source>
</evidence>
<keyword evidence="4" id="KW-0808">Transferase</keyword>
<feature type="domain" description="Histidine kinase" evidence="10">
    <location>
        <begin position="691"/>
        <end position="899"/>
    </location>
</feature>
<evidence type="ECO:0000256" key="6">
    <source>
        <dbReference type="ARBA" id="ARBA00022777"/>
    </source>
</evidence>
<dbReference type="SMART" id="SM00387">
    <property type="entry name" value="HATPase_c"/>
    <property type="match status" value="1"/>
</dbReference>
<dbReference type="Pfam" id="PF00989">
    <property type="entry name" value="PAS"/>
    <property type="match status" value="1"/>
</dbReference>
<evidence type="ECO:0000256" key="2">
    <source>
        <dbReference type="ARBA" id="ARBA00012438"/>
    </source>
</evidence>
<dbReference type="CDD" id="cd00130">
    <property type="entry name" value="PAS"/>
    <property type="match status" value="1"/>
</dbReference>
<evidence type="ECO:0000256" key="9">
    <source>
        <dbReference type="SAM" id="Coils"/>
    </source>
</evidence>
<dbReference type="PANTHER" id="PTHR43065:SF10">
    <property type="entry name" value="PEROXIDE STRESS-ACTIVATED HISTIDINE KINASE MAK3"/>
    <property type="match status" value="1"/>
</dbReference>
<dbReference type="GO" id="GO:0000155">
    <property type="term" value="F:phosphorelay sensor kinase activity"/>
    <property type="evidence" value="ECO:0007669"/>
    <property type="project" value="InterPro"/>
</dbReference>
<gene>
    <name evidence="12" type="ORF">ENT77_05830</name>
</gene>
<dbReference type="PROSITE" id="PS50112">
    <property type="entry name" value="PAS"/>
    <property type="match status" value="1"/>
</dbReference>
<dbReference type="EC" id="2.7.13.3" evidence="2"/>
<evidence type="ECO:0000256" key="5">
    <source>
        <dbReference type="ARBA" id="ARBA00022741"/>
    </source>
</evidence>
<dbReference type="SUPFAM" id="SSF47384">
    <property type="entry name" value="Homodimeric domain of signal transducing histidine kinase"/>
    <property type="match status" value="1"/>
</dbReference>
<dbReference type="GO" id="GO:0005524">
    <property type="term" value="F:ATP binding"/>
    <property type="evidence" value="ECO:0007669"/>
    <property type="project" value="UniProtKB-KW"/>
</dbReference>
<dbReference type="Gene3D" id="3.30.450.20">
    <property type="entry name" value="PAS domain"/>
    <property type="match status" value="1"/>
</dbReference>
<evidence type="ECO:0000259" key="11">
    <source>
        <dbReference type="PROSITE" id="PS50112"/>
    </source>
</evidence>
<protein>
    <recommendedName>
        <fullName evidence="2">histidine kinase</fullName>
        <ecNumber evidence="2">2.7.13.3</ecNumber>
    </recommendedName>
</protein>
<dbReference type="InterPro" id="IPR003594">
    <property type="entry name" value="HATPase_dom"/>
</dbReference>
<evidence type="ECO:0000256" key="3">
    <source>
        <dbReference type="ARBA" id="ARBA00022553"/>
    </source>
</evidence>
<sequence length="908" mass="104890">MGARRFCNALLNIFESEYKEEFSREIAHELCGVLGAERVSLCLLEKSKGVYRVIAGNLLPVFSKVPVMLLPTDREGAVQIELETSTGTEKVYGIVLKRENNNLQEITGLLLFDKYSCAPEDLARLVEDLEYFLWVIPRYEHSKMYLEKYRSLWILTRIFEESRTVDELLKEFMFAVGEILEAEYTYFVREVAGGFEVKNLVLEREITLHTRFVPTEILDSNPLKYLKGSDKMVYKPTGLESLLGTNVKSAIFTKAEDGWFIFVNKRAKKHYVQVKSFDSLDFEIARDATRRYVLAKGRIEFDIKLKHEVEKLKQLQESYEELIETQREQIRKMNAVHYISQAMRTMYSVKNVYKTLLLGLTSGRLLGYNRALLLVYDEKRDVLVGRMWLGPEGENVEEEWRKANMRAMRYADVVQYLREEAMTLEIRNRLTETIENKIFPYKAHPILERCILRKKIFIANEKVLEAMGLGAADLASLLGTKDFAVIPLVGRDSTFGVVIVDNFYTKRPIKESDVEILKLISDSAGLAIETAINYEELRNKTLSLERQKSTIEFLREFSESVLQNMSSAIVVLDREGRITEWNKKAELYFGRTKEQVLGSELDTLSLESEDLKELCFQCMRIKEEITLSNYLITVGAKERYFDIKITPFWDSEKIMLRGVIITLDDVTERVNLEKERKKQEKLAALGEMAARVAHELRNPVSVLGGFIKRLEKNQGDEEARKRYIKIISEEILRLENIVNEILDFSREPRSLEFRLFDINKLIKDVYLLLEEKIKEKSILFMFETDKEEMNVYGESARLKQVAINLLQNAIEATPAGGKILVETREGLDNIVVSVWNEGTPIPKDIAEKLFVPFFTTKVHGTGLGLAICKKIVEDEHGGKIYHESTEDGNRFVFELKKPSELQEVDLEK</sequence>
<dbReference type="PANTHER" id="PTHR43065">
    <property type="entry name" value="SENSOR HISTIDINE KINASE"/>
    <property type="match status" value="1"/>
</dbReference>
<keyword evidence="5" id="KW-0547">Nucleotide-binding</keyword>
<dbReference type="Gene3D" id="1.10.287.130">
    <property type="match status" value="1"/>
</dbReference>
<dbReference type="NCBIfam" id="TIGR00229">
    <property type="entry name" value="sensory_box"/>
    <property type="match status" value="1"/>
</dbReference>
<accession>A0A7C5RIJ4</accession>
<dbReference type="Pfam" id="PF02518">
    <property type="entry name" value="HATPase_c"/>
    <property type="match status" value="1"/>
</dbReference>
<feature type="coiled-coil region" evidence="9">
    <location>
        <begin position="305"/>
        <end position="336"/>
    </location>
</feature>
<dbReference type="InterPro" id="IPR003018">
    <property type="entry name" value="GAF"/>
</dbReference>
<reference evidence="12" key="1">
    <citation type="journal article" date="2020" name="mSystems">
        <title>Genome- and Community-Level Interaction Insights into Carbon Utilization and Element Cycling Functions of Hydrothermarchaeota in Hydrothermal Sediment.</title>
        <authorList>
            <person name="Zhou Z."/>
            <person name="Liu Y."/>
            <person name="Xu W."/>
            <person name="Pan J."/>
            <person name="Luo Z.H."/>
            <person name="Li M."/>
        </authorList>
    </citation>
    <scope>NUCLEOTIDE SEQUENCE [LARGE SCALE GENOMIC DNA]</scope>
    <source>
        <strain evidence="12">SpSt-609</strain>
    </source>
</reference>
<organism evidence="12">
    <name type="scientific">Fervidobacterium thailandense</name>
    <dbReference type="NCBI Taxonomy" id="1008305"/>
    <lineage>
        <taxon>Bacteria</taxon>
        <taxon>Thermotogati</taxon>
        <taxon>Thermotogota</taxon>
        <taxon>Thermotogae</taxon>
        <taxon>Thermotogales</taxon>
        <taxon>Fervidobacteriaceae</taxon>
        <taxon>Fervidobacterium</taxon>
    </lineage>
</organism>
<dbReference type="SUPFAM" id="SSF55874">
    <property type="entry name" value="ATPase domain of HSP90 chaperone/DNA topoisomerase II/histidine kinase"/>
    <property type="match status" value="1"/>
</dbReference>
<dbReference type="CDD" id="cd00082">
    <property type="entry name" value="HisKA"/>
    <property type="match status" value="1"/>
</dbReference>
<evidence type="ECO:0000259" key="10">
    <source>
        <dbReference type="PROSITE" id="PS50109"/>
    </source>
</evidence>
<dbReference type="SMART" id="SM00091">
    <property type="entry name" value="PAS"/>
    <property type="match status" value="1"/>
</dbReference>
<dbReference type="InterPro" id="IPR003661">
    <property type="entry name" value="HisK_dim/P_dom"/>
</dbReference>